<dbReference type="Proteomes" id="UP001221898">
    <property type="component" value="Unassembled WGS sequence"/>
</dbReference>
<keyword evidence="3" id="KW-1185">Reference proteome</keyword>
<feature type="signal peptide" evidence="1">
    <location>
        <begin position="1"/>
        <end position="22"/>
    </location>
</feature>
<sequence>MKTHSGIVVHLLVVYYARMTLSDEDHSAQRERRKRELHSASSLEEVLRLTDSPDWKLWKCRLKLKHLPPSPNCELYRSSPAGSHRPTRFAAASYSWEIGQEITQEILQVNLQTYGSVQHSRDEVVSDALNFILGLISLVQFLWFCQNRTLRVHSHNLSEAQHSKHIC</sequence>
<gene>
    <name evidence="2" type="ORF">AAFF_G00014450</name>
</gene>
<name>A0AAD7VY76_9TELE</name>
<dbReference type="AlphaFoldDB" id="A0AAD7VY76"/>
<reference evidence="2" key="1">
    <citation type="journal article" date="2023" name="Science">
        <title>Genome structures resolve the early diversification of teleost fishes.</title>
        <authorList>
            <person name="Parey E."/>
            <person name="Louis A."/>
            <person name="Montfort J."/>
            <person name="Bouchez O."/>
            <person name="Roques C."/>
            <person name="Iampietro C."/>
            <person name="Lluch J."/>
            <person name="Castinel A."/>
            <person name="Donnadieu C."/>
            <person name="Desvignes T."/>
            <person name="Floi Bucao C."/>
            <person name="Jouanno E."/>
            <person name="Wen M."/>
            <person name="Mejri S."/>
            <person name="Dirks R."/>
            <person name="Jansen H."/>
            <person name="Henkel C."/>
            <person name="Chen W.J."/>
            <person name="Zahm M."/>
            <person name="Cabau C."/>
            <person name="Klopp C."/>
            <person name="Thompson A.W."/>
            <person name="Robinson-Rechavi M."/>
            <person name="Braasch I."/>
            <person name="Lecointre G."/>
            <person name="Bobe J."/>
            <person name="Postlethwait J.H."/>
            <person name="Berthelot C."/>
            <person name="Roest Crollius H."/>
            <person name="Guiguen Y."/>
        </authorList>
    </citation>
    <scope>NUCLEOTIDE SEQUENCE</scope>
    <source>
        <strain evidence="2">NC1722</strain>
    </source>
</reference>
<feature type="chain" id="PRO_5042076073" evidence="1">
    <location>
        <begin position="23"/>
        <end position="167"/>
    </location>
</feature>
<comment type="caution">
    <text evidence="2">The sequence shown here is derived from an EMBL/GenBank/DDBJ whole genome shotgun (WGS) entry which is preliminary data.</text>
</comment>
<evidence type="ECO:0000256" key="1">
    <source>
        <dbReference type="SAM" id="SignalP"/>
    </source>
</evidence>
<dbReference type="EMBL" id="JAINUG010001031">
    <property type="protein sequence ID" value="KAJ8358333.1"/>
    <property type="molecule type" value="Genomic_DNA"/>
</dbReference>
<accession>A0AAD7VY76</accession>
<keyword evidence="1" id="KW-0732">Signal</keyword>
<evidence type="ECO:0000313" key="3">
    <source>
        <dbReference type="Proteomes" id="UP001221898"/>
    </source>
</evidence>
<evidence type="ECO:0000313" key="2">
    <source>
        <dbReference type="EMBL" id="KAJ8358333.1"/>
    </source>
</evidence>
<organism evidence="2 3">
    <name type="scientific">Aldrovandia affinis</name>
    <dbReference type="NCBI Taxonomy" id="143900"/>
    <lineage>
        <taxon>Eukaryota</taxon>
        <taxon>Metazoa</taxon>
        <taxon>Chordata</taxon>
        <taxon>Craniata</taxon>
        <taxon>Vertebrata</taxon>
        <taxon>Euteleostomi</taxon>
        <taxon>Actinopterygii</taxon>
        <taxon>Neopterygii</taxon>
        <taxon>Teleostei</taxon>
        <taxon>Notacanthiformes</taxon>
        <taxon>Halosauridae</taxon>
        <taxon>Aldrovandia</taxon>
    </lineage>
</organism>
<proteinExistence type="predicted"/>
<protein>
    <submittedName>
        <fullName evidence="2">Uncharacterized protein</fullName>
    </submittedName>
</protein>